<dbReference type="GO" id="GO:0001786">
    <property type="term" value="F:phosphatidylserine binding"/>
    <property type="evidence" value="ECO:0007669"/>
    <property type="project" value="TreeGrafter"/>
</dbReference>
<gene>
    <name evidence="6" type="primary">Anxa11</name>
    <name evidence="6" type="ORF">T4E_11610</name>
</gene>
<proteinExistence type="inferred from homology"/>
<comment type="caution">
    <text evidence="6">The sequence shown here is derived from an EMBL/GenBank/DDBJ whole genome shotgun (WGS) entry which is preliminary data.</text>
</comment>
<evidence type="ECO:0000256" key="3">
    <source>
        <dbReference type="ARBA" id="ARBA00022837"/>
    </source>
</evidence>
<evidence type="ECO:0000256" key="2">
    <source>
        <dbReference type="ARBA" id="ARBA00022737"/>
    </source>
</evidence>
<dbReference type="PRINTS" id="PR00196">
    <property type="entry name" value="ANNEXIN"/>
</dbReference>
<dbReference type="GO" id="GO:0005737">
    <property type="term" value="C:cytoplasm"/>
    <property type="evidence" value="ECO:0007669"/>
    <property type="project" value="TreeGrafter"/>
</dbReference>
<dbReference type="EMBL" id="JYDU01001072">
    <property type="protein sequence ID" value="KRX73635.1"/>
    <property type="molecule type" value="Genomic_DNA"/>
</dbReference>
<accession>A0A0V0WEQ0</accession>
<keyword evidence="3" id="KW-0106">Calcium</keyword>
<dbReference type="InterPro" id="IPR001464">
    <property type="entry name" value="Annexin"/>
</dbReference>
<dbReference type="InterPro" id="IPR037104">
    <property type="entry name" value="Annexin_sf"/>
</dbReference>
<dbReference type="GO" id="GO:0005544">
    <property type="term" value="F:calcium-dependent phospholipid binding"/>
    <property type="evidence" value="ECO:0007669"/>
    <property type="project" value="UniProtKB-KW"/>
</dbReference>
<sequence length="85" mass="9511">MSLVREDVDTLWDAGEAHLGTDESAIIKIIANRSVWHIQAVAQQYEQKYGRSLIDSIESETSGDFERALVLCVQACINRPKAYAD</sequence>
<dbReference type="GO" id="GO:0005886">
    <property type="term" value="C:plasma membrane"/>
    <property type="evidence" value="ECO:0007669"/>
    <property type="project" value="TreeGrafter"/>
</dbReference>
<dbReference type="Proteomes" id="UP000054815">
    <property type="component" value="Unassembled WGS sequence"/>
</dbReference>
<name>A0A0V0WEQ0_TRIPS</name>
<dbReference type="Gene3D" id="1.10.220.10">
    <property type="entry name" value="Annexin"/>
    <property type="match status" value="1"/>
</dbReference>
<organism evidence="6 7">
    <name type="scientific">Trichinella pseudospiralis</name>
    <name type="common">Parasitic roundworm</name>
    <dbReference type="NCBI Taxonomy" id="6337"/>
    <lineage>
        <taxon>Eukaryota</taxon>
        <taxon>Metazoa</taxon>
        <taxon>Ecdysozoa</taxon>
        <taxon>Nematoda</taxon>
        <taxon>Enoplea</taxon>
        <taxon>Dorylaimia</taxon>
        <taxon>Trichinellida</taxon>
        <taxon>Trichinellidae</taxon>
        <taxon>Trichinella</taxon>
    </lineage>
</organism>
<dbReference type="PROSITE" id="PS51897">
    <property type="entry name" value="ANNEXIN_2"/>
    <property type="match status" value="1"/>
</dbReference>
<dbReference type="GO" id="GO:0012506">
    <property type="term" value="C:vesicle membrane"/>
    <property type="evidence" value="ECO:0007669"/>
    <property type="project" value="TreeGrafter"/>
</dbReference>
<dbReference type="PANTHER" id="PTHR10502">
    <property type="entry name" value="ANNEXIN"/>
    <property type="match status" value="1"/>
</dbReference>
<feature type="non-terminal residue" evidence="6">
    <location>
        <position position="85"/>
    </location>
</feature>
<comment type="similarity">
    <text evidence="1">Belongs to the annexin family.</text>
</comment>
<evidence type="ECO:0000313" key="6">
    <source>
        <dbReference type="EMBL" id="KRX73635.1"/>
    </source>
</evidence>
<dbReference type="SMART" id="SM00335">
    <property type="entry name" value="ANX"/>
    <property type="match status" value="1"/>
</dbReference>
<dbReference type="SUPFAM" id="SSF47874">
    <property type="entry name" value="Annexin"/>
    <property type="match status" value="1"/>
</dbReference>
<evidence type="ECO:0000313" key="7">
    <source>
        <dbReference type="Proteomes" id="UP000054815"/>
    </source>
</evidence>
<dbReference type="PANTHER" id="PTHR10502:SF102">
    <property type="entry name" value="ANNEXIN B11"/>
    <property type="match status" value="1"/>
</dbReference>
<dbReference type="Pfam" id="PF00191">
    <property type="entry name" value="Annexin"/>
    <property type="match status" value="1"/>
</dbReference>
<evidence type="ECO:0000256" key="4">
    <source>
        <dbReference type="ARBA" id="ARBA00023216"/>
    </source>
</evidence>
<dbReference type="GO" id="GO:0005634">
    <property type="term" value="C:nucleus"/>
    <property type="evidence" value="ECO:0007669"/>
    <property type="project" value="TreeGrafter"/>
</dbReference>
<keyword evidence="5" id="KW-0111">Calcium/phospholipid-binding</keyword>
<dbReference type="STRING" id="6337.A0A0V0WEQ0"/>
<dbReference type="AlphaFoldDB" id="A0A0V0WEQ0"/>
<dbReference type="GO" id="GO:0005509">
    <property type="term" value="F:calcium ion binding"/>
    <property type="evidence" value="ECO:0007669"/>
    <property type="project" value="InterPro"/>
</dbReference>
<dbReference type="InterPro" id="IPR018502">
    <property type="entry name" value="Annexin_repeat"/>
</dbReference>
<evidence type="ECO:0000256" key="5">
    <source>
        <dbReference type="ARBA" id="ARBA00023302"/>
    </source>
</evidence>
<keyword evidence="2" id="KW-0677">Repeat</keyword>
<protein>
    <submittedName>
        <fullName evidence="6">Annexin A11</fullName>
    </submittedName>
</protein>
<evidence type="ECO:0000256" key="1">
    <source>
        <dbReference type="ARBA" id="ARBA00007831"/>
    </source>
</evidence>
<dbReference type="FunFam" id="1.10.220.10:FF:000002">
    <property type="entry name" value="Annexin"/>
    <property type="match status" value="1"/>
</dbReference>
<reference evidence="6 7" key="1">
    <citation type="submission" date="2015-01" db="EMBL/GenBank/DDBJ databases">
        <title>Evolution of Trichinella species and genotypes.</title>
        <authorList>
            <person name="Korhonen P.K."/>
            <person name="Edoardo P."/>
            <person name="Giuseppe L.R."/>
            <person name="Gasser R.B."/>
        </authorList>
    </citation>
    <scope>NUCLEOTIDE SEQUENCE [LARGE SCALE GENOMIC DNA]</scope>
    <source>
        <strain evidence="6">ISS141</strain>
    </source>
</reference>
<keyword evidence="4" id="KW-0041">Annexin</keyword>